<dbReference type="AlphaFoldDB" id="A0AAE0WFU0"/>
<feature type="region of interest" description="Disordered" evidence="1">
    <location>
        <begin position="165"/>
        <end position="219"/>
    </location>
</feature>
<gene>
    <name evidence="2" type="ORF">LTR78_008098</name>
</gene>
<keyword evidence="3" id="KW-1185">Reference proteome</keyword>
<evidence type="ECO:0000256" key="1">
    <source>
        <dbReference type="SAM" id="MobiDB-lite"/>
    </source>
</evidence>
<dbReference type="EMBL" id="JAUTXT010000037">
    <property type="protein sequence ID" value="KAK3671923.1"/>
    <property type="molecule type" value="Genomic_DNA"/>
</dbReference>
<dbReference type="CDD" id="cd04486">
    <property type="entry name" value="YhcR_OBF_like"/>
    <property type="match status" value="1"/>
</dbReference>
<name>A0AAE0WFU0_9PEZI</name>
<evidence type="ECO:0000313" key="2">
    <source>
        <dbReference type="EMBL" id="KAK3671923.1"/>
    </source>
</evidence>
<feature type="compositionally biased region" description="Pro residues" evidence="1">
    <location>
        <begin position="165"/>
        <end position="190"/>
    </location>
</feature>
<dbReference type="PANTHER" id="PTHR42834:SF1">
    <property type="entry name" value="ENDONUCLEASE_EXONUCLEASE_PHOSPHATASE FAMILY PROTEIN (AFU_ORTHOLOGUE AFUA_3G09210)"/>
    <property type="match status" value="1"/>
</dbReference>
<dbReference type="PANTHER" id="PTHR42834">
    <property type="entry name" value="ENDONUCLEASE/EXONUCLEASE/PHOSPHATASE FAMILY PROTEIN (AFU_ORTHOLOGUE AFUA_3G09210)"/>
    <property type="match status" value="1"/>
</dbReference>
<comment type="caution">
    <text evidence="2">The sequence shown here is derived from an EMBL/GenBank/DDBJ whole genome shotgun (WGS) entry which is preliminary data.</text>
</comment>
<accession>A0AAE0WFU0</accession>
<protein>
    <submittedName>
        <fullName evidence="2">Uncharacterized protein</fullName>
    </submittedName>
</protein>
<dbReference type="Proteomes" id="UP001274830">
    <property type="component" value="Unassembled WGS sequence"/>
</dbReference>
<proteinExistence type="predicted"/>
<organism evidence="2 3">
    <name type="scientific">Recurvomyces mirabilis</name>
    <dbReference type="NCBI Taxonomy" id="574656"/>
    <lineage>
        <taxon>Eukaryota</taxon>
        <taxon>Fungi</taxon>
        <taxon>Dikarya</taxon>
        <taxon>Ascomycota</taxon>
        <taxon>Pezizomycotina</taxon>
        <taxon>Dothideomycetes</taxon>
        <taxon>Dothideomycetidae</taxon>
        <taxon>Mycosphaerellales</taxon>
        <taxon>Teratosphaeriaceae</taxon>
        <taxon>Recurvomyces</taxon>
    </lineage>
</organism>
<sequence length="362" mass="39026">MDDNVTVATRQKKGSVTSVKYPAFHSPSPLESAASPLKLFVSMVNLSGLLFAVAASATTISQITGNRFQSPLNGTAVTNVTGLVIAKAPNGFWLRSTTPDSDERTSERTANLTVGDIITLDGRITEYRSSSTYLYLTELDSPSNIHVTSRNNAVVPLVVGRPGPAAAPLPPSPPPPPPPGNGPAPPPRPSSPAIGLGEPVKRTNLRPPTEEFSGLDNGDVFGVPNDVSRISAVNPALEPRRPADTFGDQWIYGDWRISGRNSRGGLTVRGSDSNPESLIVGTPLDGTRNVNTTKLGDELNDVTGTIQYTFGFYNLLPLTGLIIKKSIQPEIRIWLRSPDSNRKHYRLRLLEHKGKYATYLRV</sequence>
<evidence type="ECO:0000313" key="3">
    <source>
        <dbReference type="Proteomes" id="UP001274830"/>
    </source>
</evidence>
<reference evidence="2" key="1">
    <citation type="submission" date="2023-07" db="EMBL/GenBank/DDBJ databases">
        <title>Black Yeasts Isolated from many extreme environments.</title>
        <authorList>
            <person name="Coleine C."/>
            <person name="Stajich J.E."/>
            <person name="Selbmann L."/>
        </authorList>
    </citation>
    <scope>NUCLEOTIDE SEQUENCE</scope>
    <source>
        <strain evidence="2">CCFEE 5485</strain>
    </source>
</reference>